<dbReference type="GO" id="GO:0016740">
    <property type="term" value="F:transferase activity"/>
    <property type="evidence" value="ECO:0007669"/>
    <property type="project" value="UniProtKB-KW"/>
</dbReference>
<dbReference type="EMBL" id="FNVD01000011">
    <property type="protein sequence ID" value="SEG11256.1"/>
    <property type="molecule type" value="Genomic_DNA"/>
</dbReference>
<organism evidence="1 2">
    <name type="scientific">Jhaorihella thermophila</name>
    <dbReference type="NCBI Taxonomy" id="488547"/>
    <lineage>
        <taxon>Bacteria</taxon>
        <taxon>Pseudomonadati</taxon>
        <taxon>Pseudomonadota</taxon>
        <taxon>Alphaproteobacteria</taxon>
        <taxon>Rhodobacterales</taxon>
        <taxon>Paracoccaceae</taxon>
        <taxon>Jhaorihella</taxon>
    </lineage>
</organism>
<dbReference type="Pfam" id="PF13704">
    <property type="entry name" value="Glyco_tranf_2_4"/>
    <property type="match status" value="1"/>
</dbReference>
<reference evidence="1 2" key="1">
    <citation type="submission" date="2016-10" db="EMBL/GenBank/DDBJ databases">
        <authorList>
            <person name="de Groot N.N."/>
        </authorList>
    </citation>
    <scope>NUCLEOTIDE SEQUENCE [LARGE SCALE GENOMIC DNA]</scope>
    <source>
        <strain evidence="1 2">DSM 23413</strain>
    </source>
</reference>
<proteinExistence type="predicted"/>
<evidence type="ECO:0000313" key="2">
    <source>
        <dbReference type="Proteomes" id="UP000236742"/>
    </source>
</evidence>
<dbReference type="RefSeq" id="WP_104008568.1">
    <property type="nucleotide sequence ID" value="NZ_FNVD01000011.1"/>
</dbReference>
<protein>
    <submittedName>
        <fullName evidence="1">Glycosyl transferase family 2</fullName>
    </submittedName>
</protein>
<dbReference type="Proteomes" id="UP000236742">
    <property type="component" value="Unassembled WGS sequence"/>
</dbReference>
<dbReference type="OrthoDB" id="7203640at2"/>
<sequence>MQAEWRVAAILNESLADTMRFAAWYLAEGAHSLLLFFDNPRDPAIGILGDHPRIECVPCTPAFWESIGIRPDARFVKRQNAALTHAYRNTDEPWFLNVDADEFLHVRGRSIGAFLADQDDGTEAVRVETAEAVAAPSRARAQFRLPMPRDAAKRVYRDNAHLFGPRRMGLIGHPQGKSATRTGIEGVQVRQHWVERRREIVNERLVGRTEGCFLLHMIGLDYDTWRAKLEWRSASRGFTVPLTERIAEAMRSDDPESRLRELHAAMHVMDDAALARLEAEGARFELDFDPDARVRQVFGAEPA</sequence>
<evidence type="ECO:0000313" key="1">
    <source>
        <dbReference type="EMBL" id="SEG11256.1"/>
    </source>
</evidence>
<name>A0A1H5XJ52_9RHOB</name>
<gene>
    <name evidence="1" type="ORF">SAMN05421751_11138</name>
</gene>
<accession>A0A1H5XJ52</accession>
<dbReference type="AlphaFoldDB" id="A0A1H5XJ52"/>
<keyword evidence="2" id="KW-1185">Reference proteome</keyword>
<keyword evidence="1" id="KW-0808">Transferase</keyword>